<dbReference type="GO" id="GO:0033744">
    <property type="term" value="F:L-methionine:thioredoxin-disulfide S-oxidoreductase activity"/>
    <property type="evidence" value="ECO:0007669"/>
    <property type="project" value="RHEA"/>
</dbReference>
<dbReference type="FunFam" id="3.30.1060.10:FF:000004">
    <property type="entry name" value="Peptide methionine sulfoxide reductase A5"/>
    <property type="match status" value="1"/>
</dbReference>
<comment type="similarity">
    <text evidence="1 5">Belongs to the MsrA Met sulfoxide reductase family.</text>
</comment>
<sequence length="218" mass="25396">MRGGTNMSNKTKNTDTLTLGMGCFWSPDALFGSLPGVLRTRVGYAGGHSPDPTYREMGDHSETVEIDFDPGIVSIDEILNVFWNNHNPLNINGYKGRQYMSLLFYRDREQQEAMHRVKQRMEQEKGKLDTEILPFTQFYIAEDRHQKYYLKRYPNAVEKMNILYCSEDEITNSTLAARLNGLAKGYTNLQQIKEEIEQWPITPENQSRCMDLIRQIRW</sequence>
<feature type="domain" description="Peptide methionine sulphoxide reductase MsrA" evidence="6">
    <location>
        <begin position="17"/>
        <end position="152"/>
    </location>
</feature>
<dbReference type="EMBL" id="SUPK01000008">
    <property type="protein sequence ID" value="TJY40695.1"/>
    <property type="molecule type" value="Genomic_DNA"/>
</dbReference>
<evidence type="ECO:0000256" key="1">
    <source>
        <dbReference type="ARBA" id="ARBA00005591"/>
    </source>
</evidence>
<dbReference type="HAMAP" id="MF_01401">
    <property type="entry name" value="MsrA"/>
    <property type="match status" value="1"/>
</dbReference>
<organism evidence="7 8">
    <name type="scientific">Cohnella pontilimi</name>
    <dbReference type="NCBI Taxonomy" id="2564100"/>
    <lineage>
        <taxon>Bacteria</taxon>
        <taxon>Bacillati</taxon>
        <taxon>Bacillota</taxon>
        <taxon>Bacilli</taxon>
        <taxon>Bacillales</taxon>
        <taxon>Paenibacillaceae</taxon>
        <taxon>Cohnella</taxon>
    </lineage>
</organism>
<evidence type="ECO:0000256" key="3">
    <source>
        <dbReference type="ARBA" id="ARBA00047806"/>
    </source>
</evidence>
<evidence type="ECO:0000313" key="8">
    <source>
        <dbReference type="Proteomes" id="UP000309673"/>
    </source>
</evidence>
<gene>
    <name evidence="5 7" type="primary">msrA</name>
    <name evidence="7" type="ORF">E5161_16215</name>
</gene>
<dbReference type="Gene3D" id="3.30.1060.10">
    <property type="entry name" value="Peptide methionine sulphoxide reductase MsrA"/>
    <property type="match status" value="1"/>
</dbReference>
<dbReference type="GO" id="GO:0008113">
    <property type="term" value="F:peptide-methionine (S)-S-oxide reductase activity"/>
    <property type="evidence" value="ECO:0007669"/>
    <property type="project" value="UniProtKB-UniRule"/>
</dbReference>
<dbReference type="InterPro" id="IPR036509">
    <property type="entry name" value="Met_Sox_Rdtase_MsrA_sf"/>
</dbReference>
<accession>A0A4U0F7N1</accession>
<feature type="active site" evidence="5">
    <location>
        <position position="23"/>
    </location>
</feature>
<dbReference type="Proteomes" id="UP000309673">
    <property type="component" value="Unassembled WGS sequence"/>
</dbReference>
<comment type="catalytic activity">
    <reaction evidence="3 5">
        <text>L-methionyl-[protein] + [thioredoxin]-disulfide + H2O = L-methionyl-(S)-S-oxide-[protein] + [thioredoxin]-dithiol</text>
        <dbReference type="Rhea" id="RHEA:14217"/>
        <dbReference type="Rhea" id="RHEA-COMP:10698"/>
        <dbReference type="Rhea" id="RHEA-COMP:10700"/>
        <dbReference type="Rhea" id="RHEA-COMP:12313"/>
        <dbReference type="Rhea" id="RHEA-COMP:12315"/>
        <dbReference type="ChEBI" id="CHEBI:15377"/>
        <dbReference type="ChEBI" id="CHEBI:16044"/>
        <dbReference type="ChEBI" id="CHEBI:29950"/>
        <dbReference type="ChEBI" id="CHEBI:44120"/>
        <dbReference type="ChEBI" id="CHEBI:50058"/>
        <dbReference type="EC" id="1.8.4.11"/>
    </reaction>
</comment>
<comment type="caution">
    <text evidence="7">The sequence shown here is derived from an EMBL/GenBank/DDBJ whole genome shotgun (WGS) entry which is preliminary data.</text>
</comment>
<evidence type="ECO:0000313" key="7">
    <source>
        <dbReference type="EMBL" id="TJY40695.1"/>
    </source>
</evidence>
<dbReference type="NCBIfam" id="TIGR00401">
    <property type="entry name" value="msrA"/>
    <property type="match status" value="1"/>
</dbReference>
<dbReference type="EC" id="1.8.4.11" evidence="5"/>
<dbReference type="Pfam" id="PF01625">
    <property type="entry name" value="PMSR"/>
    <property type="match status" value="1"/>
</dbReference>
<proteinExistence type="inferred from homology"/>
<dbReference type="OrthoDB" id="4174719at2"/>
<comment type="function">
    <text evidence="5">Has an important function as a repair enzyme for proteins that have been inactivated by oxidation. Catalyzes the reversible oxidation-reduction of methionine sulfoxide in proteins to methionine.</text>
</comment>
<evidence type="ECO:0000256" key="4">
    <source>
        <dbReference type="ARBA" id="ARBA00048782"/>
    </source>
</evidence>
<dbReference type="SUPFAM" id="SSF55068">
    <property type="entry name" value="Peptide methionine sulfoxide reductase"/>
    <property type="match status" value="1"/>
</dbReference>
<keyword evidence="2 5" id="KW-0560">Oxidoreductase</keyword>
<evidence type="ECO:0000256" key="5">
    <source>
        <dbReference type="HAMAP-Rule" id="MF_01401"/>
    </source>
</evidence>
<evidence type="ECO:0000256" key="2">
    <source>
        <dbReference type="ARBA" id="ARBA00023002"/>
    </source>
</evidence>
<keyword evidence="8" id="KW-1185">Reference proteome</keyword>
<comment type="catalytic activity">
    <reaction evidence="4 5">
        <text>[thioredoxin]-disulfide + L-methionine + H2O = L-methionine (S)-S-oxide + [thioredoxin]-dithiol</text>
        <dbReference type="Rhea" id="RHEA:19993"/>
        <dbReference type="Rhea" id="RHEA-COMP:10698"/>
        <dbReference type="Rhea" id="RHEA-COMP:10700"/>
        <dbReference type="ChEBI" id="CHEBI:15377"/>
        <dbReference type="ChEBI" id="CHEBI:29950"/>
        <dbReference type="ChEBI" id="CHEBI:50058"/>
        <dbReference type="ChEBI" id="CHEBI:57844"/>
        <dbReference type="ChEBI" id="CHEBI:58772"/>
        <dbReference type="EC" id="1.8.4.11"/>
    </reaction>
</comment>
<dbReference type="AlphaFoldDB" id="A0A4U0F7N1"/>
<name>A0A4U0F7N1_9BACL</name>
<dbReference type="PANTHER" id="PTHR43774">
    <property type="entry name" value="PEPTIDE METHIONINE SULFOXIDE REDUCTASE"/>
    <property type="match status" value="1"/>
</dbReference>
<evidence type="ECO:0000259" key="6">
    <source>
        <dbReference type="Pfam" id="PF01625"/>
    </source>
</evidence>
<dbReference type="InterPro" id="IPR002569">
    <property type="entry name" value="Met_Sox_Rdtase_MsrA_dom"/>
</dbReference>
<reference evidence="7 8" key="1">
    <citation type="submission" date="2019-04" db="EMBL/GenBank/DDBJ databases">
        <title>Cohnella sp. nov., isolated from soil.</title>
        <authorList>
            <person name="Kim W."/>
        </authorList>
    </citation>
    <scope>NUCLEOTIDE SEQUENCE [LARGE SCALE GENOMIC DNA]</scope>
    <source>
        <strain evidence="7 8">CAU 1483</strain>
    </source>
</reference>
<dbReference type="PANTHER" id="PTHR43774:SF1">
    <property type="entry name" value="PEPTIDE METHIONINE SULFOXIDE REDUCTASE MSRA 2"/>
    <property type="match status" value="1"/>
</dbReference>
<protein>
    <recommendedName>
        <fullName evidence="5">Peptide methionine sulfoxide reductase MsrA</fullName>
        <shortName evidence="5">Protein-methionine-S-oxide reductase</shortName>
        <ecNumber evidence="5">1.8.4.11</ecNumber>
    </recommendedName>
    <alternativeName>
        <fullName evidence="5">Peptide-methionine (S)-S-oxide reductase</fullName>
        <shortName evidence="5">Peptide Met(O) reductase</shortName>
    </alternativeName>
</protein>